<gene>
    <name evidence="2" type="ORF">SO802_017140</name>
</gene>
<dbReference type="GO" id="GO:0005886">
    <property type="term" value="C:plasma membrane"/>
    <property type="evidence" value="ECO:0007669"/>
    <property type="project" value="TreeGrafter"/>
</dbReference>
<evidence type="ECO:0000313" key="2">
    <source>
        <dbReference type="EMBL" id="KAL0003359.1"/>
    </source>
</evidence>
<reference evidence="2 3" key="1">
    <citation type="submission" date="2024-01" db="EMBL/GenBank/DDBJ databases">
        <title>A telomere-to-telomere, gap-free genome of sweet tea (Lithocarpus litseifolius).</title>
        <authorList>
            <person name="Zhou J."/>
        </authorList>
    </citation>
    <scope>NUCLEOTIDE SEQUENCE [LARGE SCALE GENOMIC DNA]</scope>
    <source>
        <strain evidence="2">Zhou-2022a</strain>
        <tissue evidence="2">Leaf</tissue>
    </source>
</reference>
<evidence type="ECO:0000259" key="1">
    <source>
        <dbReference type="Pfam" id="PF06911"/>
    </source>
</evidence>
<dbReference type="InterPro" id="IPR009686">
    <property type="entry name" value="Senescence/spartin_C"/>
</dbReference>
<dbReference type="PANTHER" id="PTHR21068">
    <property type="entry name" value="SPARTIN"/>
    <property type="match status" value="1"/>
</dbReference>
<proteinExistence type="predicted"/>
<dbReference type="EMBL" id="JAZDWU010000005">
    <property type="protein sequence ID" value="KAL0003359.1"/>
    <property type="molecule type" value="Genomic_DNA"/>
</dbReference>
<protein>
    <recommendedName>
        <fullName evidence="1">Senescence domain-containing protein</fullName>
    </recommendedName>
</protein>
<dbReference type="PANTHER" id="PTHR21068:SF50">
    <property type="entry name" value="PROTEIN EARLY-RESPONSIVE TO DEHYDRATION 7, CHLOROPLASTIC-LIKE ISOFORM X1"/>
    <property type="match status" value="1"/>
</dbReference>
<organism evidence="2 3">
    <name type="scientific">Lithocarpus litseifolius</name>
    <dbReference type="NCBI Taxonomy" id="425828"/>
    <lineage>
        <taxon>Eukaryota</taxon>
        <taxon>Viridiplantae</taxon>
        <taxon>Streptophyta</taxon>
        <taxon>Embryophyta</taxon>
        <taxon>Tracheophyta</taxon>
        <taxon>Spermatophyta</taxon>
        <taxon>Magnoliopsida</taxon>
        <taxon>eudicotyledons</taxon>
        <taxon>Gunneridae</taxon>
        <taxon>Pentapetalae</taxon>
        <taxon>rosids</taxon>
        <taxon>fabids</taxon>
        <taxon>Fagales</taxon>
        <taxon>Fagaceae</taxon>
        <taxon>Lithocarpus</taxon>
    </lineage>
</organism>
<feature type="domain" description="Senescence" evidence="1">
    <location>
        <begin position="6"/>
        <end position="112"/>
    </location>
</feature>
<comment type="caution">
    <text evidence="2">The sequence shown here is derived from an EMBL/GenBank/DDBJ whole genome shotgun (WGS) entry which is preliminary data.</text>
</comment>
<dbReference type="AlphaFoldDB" id="A0AAW2CZ64"/>
<sequence length="165" mass="18244">MGPGSNSEISPEAMRRMERVKKLTKMMEKMASGVLSGVVKVSGFFTSGQEIFQPPPWRDCVFISPFSYAPTKQSLSSYQSKLTLGRVCDAVEVAGRNVMSTTSVVTTGIVSQSDLCGKPYLELCPIYQNAIQDSKFLSSMQNRDKLGKQQKLSPMFRMDLVLAKI</sequence>
<dbReference type="Pfam" id="PF06911">
    <property type="entry name" value="Senescence"/>
    <property type="match status" value="1"/>
</dbReference>
<dbReference type="InterPro" id="IPR045036">
    <property type="entry name" value="Spartin-like"/>
</dbReference>
<dbReference type="Proteomes" id="UP001459277">
    <property type="component" value="Unassembled WGS sequence"/>
</dbReference>
<accession>A0AAW2CZ64</accession>
<keyword evidence="3" id="KW-1185">Reference proteome</keyword>
<name>A0AAW2CZ64_9ROSI</name>
<evidence type="ECO:0000313" key="3">
    <source>
        <dbReference type="Proteomes" id="UP001459277"/>
    </source>
</evidence>